<dbReference type="Proteomes" id="UP000539146">
    <property type="component" value="Unassembled WGS sequence"/>
</dbReference>
<accession>A0A850DUU1</accession>
<evidence type="ECO:0000313" key="2">
    <source>
        <dbReference type="Proteomes" id="UP000539146"/>
    </source>
</evidence>
<comment type="caution">
    <text evidence="1">The sequence shown here is derived from an EMBL/GenBank/DDBJ whole genome shotgun (WGS) entry which is preliminary data.</text>
</comment>
<reference evidence="1 2" key="1">
    <citation type="submission" date="2020-05" db="EMBL/GenBank/DDBJ databases">
        <title>Genome Sequencing of Type Strains.</title>
        <authorList>
            <person name="Lemaire J.F."/>
            <person name="Inderbitzin P."/>
            <person name="Gregorio O.A."/>
            <person name="Collins S.B."/>
            <person name="Wespe N."/>
            <person name="Knight-Connoni V."/>
        </authorList>
    </citation>
    <scope>NUCLEOTIDE SEQUENCE [LARGE SCALE GENOMIC DNA]</scope>
    <source>
        <strain evidence="1 2">DSM 20512</strain>
    </source>
</reference>
<sequence>MVGLNLGAEFNAALAALAGWDPDTIDPASVDVPFVNLSGDTTTVRATVTATIPTAALTQLIAEHVHPDTA</sequence>
<protein>
    <submittedName>
        <fullName evidence="1">Uncharacterized protein</fullName>
    </submittedName>
</protein>
<gene>
    <name evidence="1" type="ORF">HP467_07315</name>
</gene>
<proteinExistence type="predicted"/>
<organism evidence="1 2">
    <name type="scientific">Curtobacterium citreum</name>
    <dbReference type="NCBI Taxonomy" id="2036"/>
    <lineage>
        <taxon>Bacteria</taxon>
        <taxon>Bacillati</taxon>
        <taxon>Actinomycetota</taxon>
        <taxon>Actinomycetes</taxon>
        <taxon>Micrococcales</taxon>
        <taxon>Microbacteriaceae</taxon>
        <taxon>Curtobacterium</taxon>
    </lineage>
</organism>
<evidence type="ECO:0000313" key="1">
    <source>
        <dbReference type="EMBL" id="NUU27920.1"/>
    </source>
</evidence>
<name>A0A850DUU1_9MICO</name>
<dbReference type="EMBL" id="JABMCG010000095">
    <property type="protein sequence ID" value="NUU27920.1"/>
    <property type="molecule type" value="Genomic_DNA"/>
</dbReference>
<dbReference type="RefSeq" id="WP_175325751.1">
    <property type="nucleotide sequence ID" value="NZ_BAAAWP010000001.1"/>
</dbReference>
<dbReference type="AlphaFoldDB" id="A0A850DUU1"/>